<proteinExistence type="predicted"/>
<dbReference type="EMBL" id="MTCY01000008">
    <property type="protein sequence ID" value="OWP78837.1"/>
    <property type="molecule type" value="Genomic_DNA"/>
</dbReference>
<dbReference type="PROSITE" id="PS51257">
    <property type="entry name" value="PROKAR_LIPOPROTEIN"/>
    <property type="match status" value="1"/>
</dbReference>
<dbReference type="Proteomes" id="UP000198034">
    <property type="component" value="Unassembled WGS sequence"/>
</dbReference>
<organism evidence="1 2">
    <name type="scientific">Flavobacterium columnare</name>
    <dbReference type="NCBI Taxonomy" id="996"/>
    <lineage>
        <taxon>Bacteria</taxon>
        <taxon>Pseudomonadati</taxon>
        <taxon>Bacteroidota</taxon>
        <taxon>Flavobacteriia</taxon>
        <taxon>Flavobacteriales</taxon>
        <taxon>Flavobacteriaceae</taxon>
        <taxon>Flavobacterium</taxon>
    </lineage>
</organism>
<protein>
    <submittedName>
        <fullName evidence="1">Uncharacterized protein</fullName>
    </submittedName>
</protein>
<accession>A0A246GCK3</accession>
<evidence type="ECO:0000313" key="1">
    <source>
        <dbReference type="EMBL" id="OWP78837.1"/>
    </source>
</evidence>
<name>A0A246GCK3_9FLAO</name>
<dbReference type="AlphaFoldDB" id="A0A246GCK3"/>
<reference evidence="1 2" key="1">
    <citation type="journal article" date="2017" name="Infect. Genet. Evol.">
        <title>Comparative genome analysis of fish pathogen Flavobacterium columnare reveals extensive sequence diversity within the species.</title>
        <authorList>
            <person name="Kayansamruaj P."/>
            <person name="Dong H.T."/>
            <person name="Hirono I."/>
            <person name="Kondo H."/>
            <person name="Senapin S."/>
            <person name="Rodkhum C."/>
        </authorList>
    </citation>
    <scope>NUCLEOTIDE SEQUENCE [LARGE SCALE GENOMIC DNA]</scope>
    <source>
        <strain evidence="1 2">1214</strain>
    </source>
</reference>
<sequence>MRRIIVTFSSVLLLLLVSCSGSDTYRGKWKALDSKGEKFEINFDAKNFTVKDSKGQISKYEYSQNQVSIENSVETYGIQLEDGRTYHINFPIASSEEVGLIKDSNENPIYTIARKDYTSYEDIFKLK</sequence>
<evidence type="ECO:0000313" key="2">
    <source>
        <dbReference type="Proteomes" id="UP000198034"/>
    </source>
</evidence>
<comment type="caution">
    <text evidence="1">The sequence shown here is derived from an EMBL/GenBank/DDBJ whole genome shotgun (WGS) entry which is preliminary data.</text>
</comment>
<gene>
    <name evidence="1" type="ORF">BWK62_04345</name>
</gene>